<dbReference type="Proteomes" id="UP000692954">
    <property type="component" value="Unassembled WGS sequence"/>
</dbReference>
<reference evidence="1" key="1">
    <citation type="submission" date="2021-01" db="EMBL/GenBank/DDBJ databases">
        <authorList>
            <consortium name="Genoscope - CEA"/>
            <person name="William W."/>
        </authorList>
    </citation>
    <scope>NUCLEOTIDE SEQUENCE</scope>
</reference>
<name>A0A8S1LLG4_9CILI</name>
<sequence length="149" mass="17595">MSKTGLLIDEHQELMSDTSDRKVSTRKNKAIYTQTISVKRYHKIPLRTQQMLFEQVFKNGKKIKQAAKELRMNYSSAKSLIHYYKTEKRPVPDQVKKLIDKQKQATFCSIMQKNQSDLTLIVEIKLNQEIVNSYNYFEKLYNEVKVESI</sequence>
<accession>A0A8S1LLG4</accession>
<evidence type="ECO:0000313" key="1">
    <source>
        <dbReference type="EMBL" id="CAD8066193.1"/>
    </source>
</evidence>
<protein>
    <submittedName>
        <fullName evidence="1">Uncharacterized protein</fullName>
    </submittedName>
</protein>
<dbReference type="AlphaFoldDB" id="A0A8S1LLG4"/>
<organism evidence="1 2">
    <name type="scientific">Paramecium sonneborni</name>
    <dbReference type="NCBI Taxonomy" id="65129"/>
    <lineage>
        <taxon>Eukaryota</taxon>
        <taxon>Sar</taxon>
        <taxon>Alveolata</taxon>
        <taxon>Ciliophora</taxon>
        <taxon>Intramacronucleata</taxon>
        <taxon>Oligohymenophorea</taxon>
        <taxon>Peniculida</taxon>
        <taxon>Parameciidae</taxon>
        <taxon>Paramecium</taxon>
    </lineage>
</organism>
<proteinExistence type="predicted"/>
<dbReference type="OrthoDB" id="290423at2759"/>
<evidence type="ECO:0000313" key="2">
    <source>
        <dbReference type="Proteomes" id="UP000692954"/>
    </source>
</evidence>
<keyword evidence="2" id="KW-1185">Reference proteome</keyword>
<gene>
    <name evidence="1" type="ORF">PSON_ATCC_30995.1.T0210176</name>
</gene>
<dbReference type="EMBL" id="CAJJDN010000021">
    <property type="protein sequence ID" value="CAD8066193.1"/>
    <property type="molecule type" value="Genomic_DNA"/>
</dbReference>
<comment type="caution">
    <text evidence="1">The sequence shown here is derived from an EMBL/GenBank/DDBJ whole genome shotgun (WGS) entry which is preliminary data.</text>
</comment>